<evidence type="ECO:0000313" key="2">
    <source>
        <dbReference type="EMBL" id="ORW24560.1"/>
    </source>
</evidence>
<comment type="caution">
    <text evidence="2">The sequence shown here is derived from an EMBL/GenBank/DDBJ whole genome shotgun (WGS) entry which is preliminary data.</text>
</comment>
<dbReference type="EMBL" id="LQPH01000109">
    <property type="protein sequence ID" value="ORW24560.1"/>
    <property type="molecule type" value="Genomic_DNA"/>
</dbReference>
<name>A0A1X1ZMI2_9MYCO</name>
<evidence type="ECO:0000256" key="1">
    <source>
        <dbReference type="SAM" id="MobiDB-lite"/>
    </source>
</evidence>
<keyword evidence="3" id="KW-1185">Reference proteome</keyword>
<accession>A0A1X1ZMI2</accession>
<dbReference type="AlphaFoldDB" id="A0A1X1ZMI2"/>
<proteinExistence type="predicted"/>
<gene>
    <name evidence="2" type="ORF">AWC17_03185</name>
</gene>
<evidence type="ECO:0000313" key="3">
    <source>
        <dbReference type="Proteomes" id="UP000193781"/>
    </source>
</evidence>
<dbReference type="Proteomes" id="UP000193781">
    <property type="component" value="Unassembled WGS sequence"/>
</dbReference>
<protein>
    <submittedName>
        <fullName evidence="2">Uncharacterized protein</fullName>
    </submittedName>
</protein>
<reference evidence="2 3" key="1">
    <citation type="submission" date="2016-01" db="EMBL/GenBank/DDBJ databases">
        <title>The new phylogeny of the genus Mycobacterium.</title>
        <authorList>
            <person name="Tarcisio F."/>
            <person name="Conor M."/>
            <person name="Antonella G."/>
            <person name="Elisabetta G."/>
            <person name="Giulia F.S."/>
            <person name="Sara T."/>
            <person name="Anna F."/>
            <person name="Clotilde B."/>
            <person name="Roberto B."/>
            <person name="Veronica D.S."/>
            <person name="Fabio R."/>
            <person name="Monica P."/>
            <person name="Olivier J."/>
            <person name="Enrico T."/>
            <person name="Nicola S."/>
        </authorList>
    </citation>
    <scope>NUCLEOTIDE SEQUENCE [LARGE SCALE GENOMIC DNA]</scope>
    <source>
        <strain evidence="2 3">DSM 44803</strain>
    </source>
</reference>
<organism evidence="2 3">
    <name type="scientific">Mycobacterium nebraskense</name>
    <dbReference type="NCBI Taxonomy" id="244292"/>
    <lineage>
        <taxon>Bacteria</taxon>
        <taxon>Bacillati</taxon>
        <taxon>Actinomycetota</taxon>
        <taxon>Actinomycetes</taxon>
        <taxon>Mycobacteriales</taxon>
        <taxon>Mycobacteriaceae</taxon>
        <taxon>Mycobacterium</taxon>
    </lineage>
</organism>
<feature type="region of interest" description="Disordered" evidence="1">
    <location>
        <begin position="1"/>
        <end position="29"/>
    </location>
</feature>
<sequence>MVTHPDRADTGTVIDSAGPAWTPDALTATPPDADMVKVRWSDSADPMQIYWEYASELRATEVPLNVEPFDEPRRR</sequence>